<dbReference type="Proteomes" id="UP000221384">
    <property type="component" value="Unassembled WGS sequence"/>
</dbReference>
<evidence type="ECO:0000313" key="1">
    <source>
        <dbReference type="EMBL" id="PHO11138.1"/>
    </source>
</evidence>
<gene>
    <name evidence="1" type="ORF">CPG37_01455</name>
</gene>
<organism evidence="1 2">
    <name type="scientific">Malaciobacter canalis</name>
    <dbReference type="NCBI Taxonomy" id="1912871"/>
    <lineage>
        <taxon>Bacteria</taxon>
        <taxon>Pseudomonadati</taxon>
        <taxon>Campylobacterota</taxon>
        <taxon>Epsilonproteobacteria</taxon>
        <taxon>Campylobacterales</taxon>
        <taxon>Arcobacteraceae</taxon>
        <taxon>Malaciobacter</taxon>
    </lineage>
</organism>
<name>A0ABX4LXS3_9BACT</name>
<comment type="caution">
    <text evidence="1">The sequence shown here is derived from an EMBL/GenBank/DDBJ whole genome shotgun (WGS) entry which is preliminary data.</text>
</comment>
<sequence>MNAEEFLILVKEQARDFSLDWAEGDNVGVSKSAQKWLNSLSVEEKRLLREILQESLDNALFTVFELIDGVHSHNSTPIESSCSGIKISGKGCQQLHDLYANKI</sequence>
<proteinExistence type="predicted"/>
<reference evidence="1 2" key="1">
    <citation type="submission" date="2017-09" db="EMBL/GenBank/DDBJ databases">
        <authorList>
            <person name="Perez-Cataluna A."/>
            <person name="Figueras M.J."/>
            <person name="Salas-Masso N."/>
        </authorList>
    </citation>
    <scope>NUCLEOTIDE SEQUENCE [LARGE SCALE GENOMIC DNA]</scope>
    <source>
        <strain evidence="1 2">F138-33</strain>
    </source>
</reference>
<accession>A0ABX4LXS3</accession>
<dbReference type="RefSeq" id="WP_099333472.1">
    <property type="nucleotide sequence ID" value="NZ_CP042812.1"/>
</dbReference>
<protein>
    <submittedName>
        <fullName evidence="1">Uncharacterized protein</fullName>
    </submittedName>
</protein>
<keyword evidence="2" id="KW-1185">Reference proteome</keyword>
<dbReference type="EMBL" id="NWVW01000001">
    <property type="protein sequence ID" value="PHO11138.1"/>
    <property type="molecule type" value="Genomic_DNA"/>
</dbReference>
<evidence type="ECO:0000313" key="2">
    <source>
        <dbReference type="Proteomes" id="UP000221384"/>
    </source>
</evidence>